<protein>
    <recommendedName>
        <fullName evidence="10">Elongation of very long chain fatty acids protein</fullName>
        <ecNumber evidence="10">2.3.1.199</ecNumber>
    </recommendedName>
    <alternativeName>
        <fullName evidence="10">Very-long-chain 3-oxoacyl-CoA synthase</fullName>
    </alternativeName>
</protein>
<evidence type="ECO:0000256" key="5">
    <source>
        <dbReference type="ARBA" id="ARBA00022832"/>
    </source>
</evidence>
<evidence type="ECO:0000256" key="4">
    <source>
        <dbReference type="ARBA" id="ARBA00022692"/>
    </source>
</evidence>
<keyword evidence="7 10" id="KW-0443">Lipid metabolism</keyword>
<name>A0A7R8WA86_9CRUS</name>
<feature type="transmembrane region" description="Helical" evidence="10">
    <location>
        <begin position="89"/>
        <end position="112"/>
    </location>
</feature>
<keyword evidence="8 10" id="KW-0472">Membrane</keyword>
<sequence>MEYAEGINERDPRLIAITGSLMNFTITEKFLEEQELLVVERAFDVIHLYLWFREHAWISVVMSAFYLTTVFVLMKIMKNRPGFELKGPLIVWNSVLAIFSVIGTYRTAFFAVKEMFEFGFHQSICRGRIFAPVERLWEVLFTASKAVEFGDTFFLILRKRPVGFLQVYHHSTVLMFSWYSVAYDNATKRLFASMNFTVHSVMYTYFALKAVGMSIPKFISKSITTLQMSQFALGIFITCSAFLFKVTTGCDSPAVFILLNIIMYISMLGLFRDYFKRSYTRAEPKKVD</sequence>
<gene>
    <name evidence="11" type="ORF">CTOB1V02_LOCUS5748</name>
</gene>
<dbReference type="EMBL" id="OB661283">
    <property type="protein sequence ID" value="CAD7227853.1"/>
    <property type="molecule type" value="Genomic_DNA"/>
</dbReference>
<evidence type="ECO:0000256" key="9">
    <source>
        <dbReference type="ARBA" id="ARBA00023160"/>
    </source>
</evidence>
<dbReference type="GO" id="GO:0009922">
    <property type="term" value="F:fatty acid elongase activity"/>
    <property type="evidence" value="ECO:0007669"/>
    <property type="project" value="UniProtKB-EC"/>
</dbReference>
<evidence type="ECO:0000256" key="7">
    <source>
        <dbReference type="ARBA" id="ARBA00023098"/>
    </source>
</evidence>
<keyword evidence="2 10" id="KW-0444">Lipid biosynthesis</keyword>
<dbReference type="InterPro" id="IPR002076">
    <property type="entry name" value="ELO_fam"/>
</dbReference>
<feature type="transmembrane region" description="Helical" evidence="10">
    <location>
        <begin position="56"/>
        <end position="77"/>
    </location>
</feature>
<feature type="transmembrane region" description="Helical" evidence="10">
    <location>
        <begin position="162"/>
        <end position="181"/>
    </location>
</feature>
<comment type="similarity">
    <text evidence="10">Belongs to the ELO family.</text>
</comment>
<keyword evidence="5 10" id="KW-0276">Fatty acid metabolism</keyword>
<dbReference type="GO" id="GO:0019367">
    <property type="term" value="P:fatty acid elongation, saturated fatty acid"/>
    <property type="evidence" value="ECO:0007669"/>
    <property type="project" value="TreeGrafter"/>
</dbReference>
<evidence type="ECO:0000256" key="10">
    <source>
        <dbReference type="RuleBase" id="RU361115"/>
    </source>
</evidence>
<dbReference type="GO" id="GO:0005789">
    <property type="term" value="C:endoplasmic reticulum membrane"/>
    <property type="evidence" value="ECO:0007669"/>
    <property type="project" value="TreeGrafter"/>
</dbReference>
<feature type="transmembrane region" description="Helical" evidence="10">
    <location>
        <begin position="201"/>
        <end position="219"/>
    </location>
</feature>
<proteinExistence type="inferred from homology"/>
<dbReference type="OrthoDB" id="10259681at2759"/>
<dbReference type="Pfam" id="PF01151">
    <property type="entry name" value="ELO"/>
    <property type="match status" value="1"/>
</dbReference>
<keyword evidence="3 10" id="KW-0808">Transferase</keyword>
<keyword evidence="6 10" id="KW-1133">Transmembrane helix</keyword>
<accession>A0A7R8WA86</accession>
<dbReference type="GO" id="GO:0030148">
    <property type="term" value="P:sphingolipid biosynthetic process"/>
    <property type="evidence" value="ECO:0007669"/>
    <property type="project" value="TreeGrafter"/>
</dbReference>
<feature type="transmembrane region" description="Helical" evidence="10">
    <location>
        <begin position="231"/>
        <end position="248"/>
    </location>
</feature>
<evidence type="ECO:0000256" key="1">
    <source>
        <dbReference type="ARBA" id="ARBA00004141"/>
    </source>
</evidence>
<dbReference type="GO" id="GO:0042761">
    <property type="term" value="P:very long-chain fatty acid biosynthetic process"/>
    <property type="evidence" value="ECO:0007669"/>
    <property type="project" value="TreeGrafter"/>
</dbReference>
<dbReference type="GO" id="GO:0034626">
    <property type="term" value="P:fatty acid elongation, polyunsaturated fatty acid"/>
    <property type="evidence" value="ECO:0007669"/>
    <property type="project" value="TreeGrafter"/>
</dbReference>
<keyword evidence="4 10" id="KW-0812">Transmembrane</keyword>
<evidence type="ECO:0000256" key="2">
    <source>
        <dbReference type="ARBA" id="ARBA00022516"/>
    </source>
</evidence>
<feature type="transmembrane region" description="Helical" evidence="10">
    <location>
        <begin position="254"/>
        <end position="271"/>
    </location>
</feature>
<organism evidence="11">
    <name type="scientific">Cyprideis torosa</name>
    <dbReference type="NCBI Taxonomy" id="163714"/>
    <lineage>
        <taxon>Eukaryota</taxon>
        <taxon>Metazoa</taxon>
        <taxon>Ecdysozoa</taxon>
        <taxon>Arthropoda</taxon>
        <taxon>Crustacea</taxon>
        <taxon>Oligostraca</taxon>
        <taxon>Ostracoda</taxon>
        <taxon>Podocopa</taxon>
        <taxon>Podocopida</taxon>
        <taxon>Cytherocopina</taxon>
        <taxon>Cytheroidea</taxon>
        <taxon>Cytherideidae</taxon>
        <taxon>Cyprideis</taxon>
    </lineage>
</organism>
<evidence type="ECO:0000313" key="11">
    <source>
        <dbReference type="EMBL" id="CAD7227853.1"/>
    </source>
</evidence>
<reference evidence="11" key="1">
    <citation type="submission" date="2020-11" db="EMBL/GenBank/DDBJ databases">
        <authorList>
            <person name="Tran Van P."/>
        </authorList>
    </citation>
    <scope>NUCLEOTIDE SEQUENCE</scope>
</reference>
<evidence type="ECO:0000256" key="8">
    <source>
        <dbReference type="ARBA" id="ARBA00023136"/>
    </source>
</evidence>
<dbReference type="PANTHER" id="PTHR11157:SF17">
    <property type="entry name" value="ELONGATION OF VERY LONG CHAIN FATTY ACIDS PROTEIN 6"/>
    <property type="match status" value="1"/>
</dbReference>
<dbReference type="EC" id="2.3.1.199" evidence="10"/>
<dbReference type="PANTHER" id="PTHR11157">
    <property type="entry name" value="FATTY ACID ACYL TRANSFERASE-RELATED"/>
    <property type="match status" value="1"/>
</dbReference>
<dbReference type="AlphaFoldDB" id="A0A7R8WA86"/>
<evidence type="ECO:0000256" key="6">
    <source>
        <dbReference type="ARBA" id="ARBA00022989"/>
    </source>
</evidence>
<evidence type="ECO:0000256" key="3">
    <source>
        <dbReference type="ARBA" id="ARBA00022679"/>
    </source>
</evidence>
<comment type="catalytic activity">
    <reaction evidence="10">
        <text>a very-long-chain acyl-CoA + malonyl-CoA + H(+) = a very-long-chain 3-oxoacyl-CoA + CO2 + CoA</text>
        <dbReference type="Rhea" id="RHEA:32727"/>
        <dbReference type="ChEBI" id="CHEBI:15378"/>
        <dbReference type="ChEBI" id="CHEBI:16526"/>
        <dbReference type="ChEBI" id="CHEBI:57287"/>
        <dbReference type="ChEBI" id="CHEBI:57384"/>
        <dbReference type="ChEBI" id="CHEBI:90725"/>
        <dbReference type="ChEBI" id="CHEBI:90736"/>
        <dbReference type="EC" id="2.3.1.199"/>
    </reaction>
</comment>
<comment type="subcellular location">
    <subcellularLocation>
        <location evidence="1">Membrane</location>
        <topology evidence="1">Multi-pass membrane protein</topology>
    </subcellularLocation>
</comment>
<keyword evidence="9 10" id="KW-0275">Fatty acid biosynthesis</keyword>
<dbReference type="GO" id="GO:0034625">
    <property type="term" value="P:fatty acid elongation, monounsaturated fatty acid"/>
    <property type="evidence" value="ECO:0007669"/>
    <property type="project" value="TreeGrafter"/>
</dbReference>